<evidence type="ECO:0000259" key="3">
    <source>
        <dbReference type="PROSITE" id="PS50977"/>
    </source>
</evidence>
<name>A0A0H3A385_MYCA1</name>
<dbReference type="Proteomes" id="UP000001574">
    <property type="component" value="Chromosome"/>
</dbReference>
<dbReference type="PROSITE" id="PS50977">
    <property type="entry name" value="HTH_TETR_2"/>
    <property type="match status" value="1"/>
</dbReference>
<dbReference type="Gene3D" id="1.10.357.10">
    <property type="entry name" value="Tetracycline Repressor, domain 2"/>
    <property type="match status" value="1"/>
</dbReference>
<accession>A0A0H3A385</accession>
<dbReference type="InterPro" id="IPR050109">
    <property type="entry name" value="HTH-type_TetR-like_transc_reg"/>
</dbReference>
<feature type="domain" description="HTH tetR-type" evidence="3">
    <location>
        <begin position="23"/>
        <end position="83"/>
    </location>
</feature>
<dbReference type="KEGG" id="mav:MAV_3803"/>
<evidence type="ECO:0000313" key="4">
    <source>
        <dbReference type="EMBL" id="ABK69108.1"/>
    </source>
</evidence>
<dbReference type="PRINTS" id="PR00455">
    <property type="entry name" value="HTHTETR"/>
</dbReference>
<dbReference type="SUPFAM" id="SSF46689">
    <property type="entry name" value="Homeodomain-like"/>
    <property type="match status" value="1"/>
</dbReference>
<dbReference type="EMBL" id="CP000479">
    <property type="protein sequence ID" value="ABK69108.1"/>
    <property type="molecule type" value="Genomic_DNA"/>
</dbReference>
<dbReference type="GO" id="GO:0003700">
    <property type="term" value="F:DNA-binding transcription factor activity"/>
    <property type="evidence" value="ECO:0007669"/>
    <property type="project" value="TreeGrafter"/>
</dbReference>
<dbReference type="InterPro" id="IPR041642">
    <property type="entry name" value="KstR_C"/>
</dbReference>
<reference evidence="4 5" key="1">
    <citation type="submission" date="2006-10" db="EMBL/GenBank/DDBJ databases">
        <authorList>
            <person name="Fleischmann R.D."/>
            <person name="Dodson R.J."/>
            <person name="Haft D.H."/>
            <person name="Merkel J.S."/>
            <person name="Nelson W.C."/>
            <person name="Fraser C.M."/>
        </authorList>
    </citation>
    <scope>NUCLEOTIDE SEQUENCE [LARGE SCALE GENOMIC DNA]</scope>
    <source>
        <strain evidence="4 5">104</strain>
    </source>
</reference>
<organism evidence="4 5">
    <name type="scientific">Mycobacterium avium (strain 104)</name>
    <dbReference type="NCBI Taxonomy" id="243243"/>
    <lineage>
        <taxon>Bacteria</taxon>
        <taxon>Bacillati</taxon>
        <taxon>Actinomycetota</taxon>
        <taxon>Actinomycetes</taxon>
        <taxon>Mycobacteriales</taxon>
        <taxon>Mycobacteriaceae</taxon>
        <taxon>Mycobacterium</taxon>
        <taxon>Mycobacterium avium complex (MAC)</taxon>
    </lineage>
</organism>
<sequence length="207" mass="22394">MSAPTAAPRDRVRHPRRPADSVLVRREAILDAAWAVASAQGFDGVQMRAVAAQAGIAASSLYRHFRSKSHLLVTVLAREFERLDTEFDCTTGELAPQARLGRLTTHLHMAWQANPHLTEAMVRAFVVADSEAAGAIEHAVAVIEDMLARALGGPTPSAHDRDVASLIADVWLANLIAVIGGRIDADLARERIDRTTRQLVHGTDTTT</sequence>
<dbReference type="Pfam" id="PF17925">
    <property type="entry name" value="TetR_C_20"/>
    <property type="match status" value="1"/>
</dbReference>
<dbReference type="HOGENOM" id="CLU_092076_0_0_11"/>
<evidence type="ECO:0000313" key="5">
    <source>
        <dbReference type="Proteomes" id="UP000001574"/>
    </source>
</evidence>
<evidence type="ECO:0000256" key="1">
    <source>
        <dbReference type="ARBA" id="ARBA00023125"/>
    </source>
</evidence>
<dbReference type="AlphaFoldDB" id="A0A0H3A385"/>
<evidence type="ECO:0000256" key="2">
    <source>
        <dbReference type="PROSITE-ProRule" id="PRU00335"/>
    </source>
</evidence>
<dbReference type="InterPro" id="IPR001647">
    <property type="entry name" value="HTH_TetR"/>
</dbReference>
<dbReference type="Pfam" id="PF00440">
    <property type="entry name" value="TetR_N"/>
    <property type="match status" value="1"/>
</dbReference>
<gene>
    <name evidence="4" type="ordered locus">MAV_3803</name>
</gene>
<dbReference type="GO" id="GO:0000976">
    <property type="term" value="F:transcription cis-regulatory region binding"/>
    <property type="evidence" value="ECO:0007669"/>
    <property type="project" value="TreeGrafter"/>
</dbReference>
<keyword evidence="1 2" id="KW-0238">DNA-binding</keyword>
<proteinExistence type="predicted"/>
<dbReference type="PANTHER" id="PTHR30055:SF242">
    <property type="entry name" value="HTH-TYPE TRANSCRIPTIONAL REPRESSOR KSTR"/>
    <property type="match status" value="1"/>
</dbReference>
<feature type="DNA-binding region" description="H-T-H motif" evidence="2">
    <location>
        <begin position="46"/>
        <end position="65"/>
    </location>
</feature>
<protein>
    <submittedName>
        <fullName evidence="4">Transcriptional regulator, TetR family protein</fullName>
    </submittedName>
</protein>
<dbReference type="InterPro" id="IPR009057">
    <property type="entry name" value="Homeodomain-like_sf"/>
</dbReference>
<dbReference type="PANTHER" id="PTHR30055">
    <property type="entry name" value="HTH-TYPE TRANSCRIPTIONAL REGULATOR RUTR"/>
    <property type="match status" value="1"/>
</dbReference>